<dbReference type="RefSeq" id="WP_116417532.1">
    <property type="nucleotide sequence ID" value="NZ_NBXC01000008.1"/>
</dbReference>
<accession>A0A3E0WF26</accession>
<feature type="transmembrane region" description="Helical" evidence="1">
    <location>
        <begin position="199"/>
        <end position="215"/>
    </location>
</feature>
<evidence type="ECO:0000256" key="1">
    <source>
        <dbReference type="SAM" id="Phobius"/>
    </source>
</evidence>
<feature type="transmembrane region" description="Helical" evidence="1">
    <location>
        <begin position="399"/>
        <end position="419"/>
    </location>
</feature>
<feature type="transmembrane region" description="Helical" evidence="1">
    <location>
        <begin position="366"/>
        <end position="393"/>
    </location>
</feature>
<evidence type="ECO:0008006" key="4">
    <source>
        <dbReference type="Google" id="ProtNLM"/>
    </source>
</evidence>
<keyword evidence="1" id="KW-1133">Transmembrane helix</keyword>
<evidence type="ECO:0000313" key="2">
    <source>
        <dbReference type="EMBL" id="RFA28735.1"/>
    </source>
</evidence>
<gene>
    <name evidence="2" type="ORF">B7R25_03170</name>
</gene>
<name>A0A3E0WF26_9MICO</name>
<feature type="transmembrane region" description="Helical" evidence="1">
    <location>
        <begin position="106"/>
        <end position="127"/>
    </location>
</feature>
<organism evidence="2 3">
    <name type="scientific">Subtercola boreus</name>
    <dbReference type="NCBI Taxonomy" id="120213"/>
    <lineage>
        <taxon>Bacteria</taxon>
        <taxon>Bacillati</taxon>
        <taxon>Actinomycetota</taxon>
        <taxon>Actinomycetes</taxon>
        <taxon>Micrococcales</taxon>
        <taxon>Microbacteriaceae</taxon>
        <taxon>Subtercola</taxon>
    </lineage>
</organism>
<reference evidence="2 3" key="1">
    <citation type="submission" date="2017-04" db="EMBL/GenBank/DDBJ databases">
        <title>Comparative genome analysis of Subtercola boreus.</title>
        <authorList>
            <person name="Cho Y.-J."/>
            <person name="Cho A."/>
            <person name="Kim O.-S."/>
            <person name="Lee J.-I."/>
        </authorList>
    </citation>
    <scope>NUCLEOTIDE SEQUENCE [LARGE SCALE GENOMIC DNA]</scope>
    <source>
        <strain evidence="2 3">P28004</strain>
    </source>
</reference>
<feature type="transmembrane region" description="Helical" evidence="1">
    <location>
        <begin position="80"/>
        <end position="100"/>
    </location>
</feature>
<feature type="transmembrane region" description="Helical" evidence="1">
    <location>
        <begin position="332"/>
        <end position="354"/>
    </location>
</feature>
<dbReference type="Proteomes" id="UP000257080">
    <property type="component" value="Unassembled WGS sequence"/>
</dbReference>
<protein>
    <recommendedName>
        <fullName evidence="4">Glycosyltransferase RgtA/B/C/D-like domain-containing protein</fullName>
    </recommendedName>
</protein>
<evidence type="ECO:0000313" key="3">
    <source>
        <dbReference type="Proteomes" id="UP000257080"/>
    </source>
</evidence>
<dbReference type="OrthoDB" id="9767863at2"/>
<dbReference type="EMBL" id="NBXE01000008">
    <property type="protein sequence ID" value="RFA28735.1"/>
    <property type="molecule type" value="Genomic_DNA"/>
</dbReference>
<dbReference type="AlphaFoldDB" id="A0A3E0WF26"/>
<keyword evidence="1" id="KW-0812">Transmembrane</keyword>
<feature type="transmembrane region" description="Helical" evidence="1">
    <location>
        <begin position="134"/>
        <end position="154"/>
    </location>
</feature>
<feature type="transmembrane region" description="Helical" evidence="1">
    <location>
        <begin position="253"/>
        <end position="274"/>
    </location>
</feature>
<feature type="transmembrane region" description="Helical" evidence="1">
    <location>
        <begin position="14"/>
        <end position="34"/>
    </location>
</feature>
<comment type="caution">
    <text evidence="2">The sequence shown here is derived from an EMBL/GenBank/DDBJ whole genome shotgun (WGS) entry which is preliminary data.</text>
</comment>
<keyword evidence="1" id="KW-0472">Membrane</keyword>
<proteinExistence type="predicted"/>
<sequence length="600" mass="64132">MRGFANPKFVVGELLAAMLTAVFSLGVALAALRVSPTSLGLRWKTGGADQVLHYEIFASAEHTFPFLPNDRLGFPEAQNLFFAPLFDLWSAVVVWGTAAVVPDGFWALNLYNLGSFLSVGLTSYVFFRALKLRRITAVVFGVLFATVPFHFAQLTMGHPFLSNYWAVPLIGILALMTAGEPTDPFAGWVGRASSARLRLARRLVPIVVLAPAVAFTQSYYFVFAVLIVGGVWVVRVIAAGLRRDRVRELAWPTVTMGALVVLVGAELAVLSLNLGDRYEKYFGSRSFAESEAYGGKMIDLLLPSRLSGIAPLAHRAEFYQATTGILRTSESAFTAVVAAVAIVLCFSLLLVRLTGASNSVLSDPRIGVLLAGFLIAFLFFITSGLGTVLAFFVSPEIRGWSRMSIVVSMFALGVLATVLERLLRRRRLFLGALLTISAVAILDQVPRVASVVPIDAVTDVALRQFTSNLEAHAAADCGIVVLPLKGFPETGPIGGMGDYDEALPYIAGGSGGDLRWSYGAVDGTHSGDFWQGVSTPTEFASALGGTDACSIVVDTAAYAPGPPGAAAPAPWQPWIEAAGQDPDHPSLTSDDRYLVFDLST</sequence>